<dbReference type="SUPFAM" id="SSF48403">
    <property type="entry name" value="Ankyrin repeat"/>
    <property type="match status" value="1"/>
</dbReference>
<evidence type="ECO:0000313" key="1">
    <source>
        <dbReference type="EMBL" id="KAF9755981.1"/>
    </source>
</evidence>
<proteinExistence type="predicted"/>
<evidence type="ECO:0000313" key="2">
    <source>
        <dbReference type="Proteomes" id="UP000616885"/>
    </source>
</evidence>
<dbReference type="InterPro" id="IPR036770">
    <property type="entry name" value="Ankyrin_rpt-contain_sf"/>
</dbReference>
<dbReference type="AlphaFoldDB" id="A0A8H7NHY0"/>
<evidence type="ECO:0008006" key="3">
    <source>
        <dbReference type="Google" id="ProtNLM"/>
    </source>
</evidence>
<dbReference type="EMBL" id="JADCTT010000003">
    <property type="protein sequence ID" value="KAF9755981.1"/>
    <property type="molecule type" value="Genomic_DNA"/>
</dbReference>
<sequence length="119" mass="13047">MILGMLPQLPNIASLAATNTKLYQIADGFLYQKDAREESLKAFPWAARNGQINTLRKALNEVDDINFIDENGNTPLYFAIHCFAPIVDAIIESLITASAYLDSAYGHPVGTPQLTEGYA</sequence>
<accession>A0A8H7NHY0</accession>
<dbReference type="Gene3D" id="1.25.40.20">
    <property type="entry name" value="Ankyrin repeat-containing domain"/>
    <property type="match status" value="1"/>
</dbReference>
<gene>
    <name evidence="1" type="ORF">IM811_011422</name>
</gene>
<protein>
    <recommendedName>
        <fullName evidence="3">Ankyrin repeat protein</fullName>
    </recommendedName>
</protein>
<name>A0A8H7NHY0_BIOOC</name>
<comment type="caution">
    <text evidence="1">The sequence shown here is derived from an EMBL/GenBank/DDBJ whole genome shotgun (WGS) entry which is preliminary data.</text>
</comment>
<organism evidence="1 2">
    <name type="scientific">Bionectria ochroleuca</name>
    <name type="common">Gliocladium roseum</name>
    <dbReference type="NCBI Taxonomy" id="29856"/>
    <lineage>
        <taxon>Eukaryota</taxon>
        <taxon>Fungi</taxon>
        <taxon>Dikarya</taxon>
        <taxon>Ascomycota</taxon>
        <taxon>Pezizomycotina</taxon>
        <taxon>Sordariomycetes</taxon>
        <taxon>Hypocreomycetidae</taxon>
        <taxon>Hypocreales</taxon>
        <taxon>Bionectriaceae</taxon>
        <taxon>Clonostachys</taxon>
    </lineage>
</organism>
<dbReference type="Proteomes" id="UP000616885">
    <property type="component" value="Unassembled WGS sequence"/>
</dbReference>
<reference evidence="1" key="1">
    <citation type="submission" date="2020-10" db="EMBL/GenBank/DDBJ databases">
        <title>High-Quality Genome Resource of Clonostachys rosea strain S41 by Oxford Nanopore Long-Read Sequencing.</title>
        <authorList>
            <person name="Wang H."/>
        </authorList>
    </citation>
    <scope>NUCLEOTIDE SEQUENCE</scope>
    <source>
        <strain evidence="1">S41</strain>
    </source>
</reference>